<organism evidence="1 2">
    <name type="scientific">Xanthobacter dioxanivorans</name>
    <dbReference type="NCBI Taxonomy" id="2528964"/>
    <lineage>
        <taxon>Bacteria</taxon>
        <taxon>Pseudomonadati</taxon>
        <taxon>Pseudomonadota</taxon>
        <taxon>Alphaproteobacteria</taxon>
        <taxon>Hyphomicrobiales</taxon>
        <taxon>Xanthobacteraceae</taxon>
        <taxon>Xanthobacter</taxon>
    </lineage>
</organism>
<dbReference type="EMBL" id="CP063364">
    <property type="protein sequence ID" value="QRG10145.1"/>
    <property type="molecule type" value="Genomic_DNA"/>
</dbReference>
<dbReference type="AlphaFoldDB" id="A0A974PVX6"/>
<protein>
    <submittedName>
        <fullName evidence="1">Uncharacterized protein</fullName>
    </submittedName>
</protein>
<dbReference type="Proteomes" id="UP000596427">
    <property type="component" value="Plasmid unnamed2"/>
</dbReference>
<reference evidence="1 2" key="1">
    <citation type="submission" date="2020-10" db="EMBL/GenBank/DDBJ databases">
        <title>Degradation of 1,4-Dioxane by Xanthobacter sp. YN2, via a Novel Group-2 Soluble Di-Iron Monooxygenase.</title>
        <authorList>
            <person name="Ma F."/>
            <person name="Wang Y."/>
            <person name="Yang J."/>
            <person name="Guo H."/>
            <person name="Su D."/>
            <person name="Yu L."/>
        </authorList>
    </citation>
    <scope>NUCLEOTIDE SEQUENCE [LARGE SCALE GENOMIC DNA]</scope>
    <source>
        <strain evidence="1 2">YN2</strain>
        <plasmid evidence="1 2">unnamed2</plasmid>
    </source>
</reference>
<accession>A0A974PVX6</accession>
<dbReference type="KEGG" id="xdi:EZH22_30135"/>
<geneLocation type="plasmid" evidence="1 2">
    <name>unnamed2</name>
</geneLocation>
<evidence type="ECO:0000313" key="1">
    <source>
        <dbReference type="EMBL" id="QRG10145.1"/>
    </source>
</evidence>
<dbReference type="RefSeq" id="WP_203197020.1">
    <property type="nucleotide sequence ID" value="NZ_CP063364.1"/>
</dbReference>
<keyword evidence="1" id="KW-0614">Plasmid</keyword>
<proteinExistence type="predicted"/>
<keyword evidence="2" id="KW-1185">Reference proteome</keyword>
<sequence>MLKFTKGAVKWSRHGIDDYYWLYYTPNWLGPRLRYFGYGQEWYDGPFSSFGFWWFNVCWRLPWTRHDGTRSLMFRAPQGLGQAQRTAALEGLAAARLFILGFEDDEAQEGITDLLAKIEAGISALREPVTPDAPK</sequence>
<gene>
    <name evidence="1" type="ORF">EZH22_30135</name>
</gene>
<evidence type="ECO:0000313" key="2">
    <source>
        <dbReference type="Proteomes" id="UP000596427"/>
    </source>
</evidence>
<name>A0A974PVX6_9HYPH</name>